<organism evidence="1 2">
    <name type="scientific">Echinicola arenosa</name>
    <dbReference type="NCBI Taxonomy" id="2774144"/>
    <lineage>
        <taxon>Bacteria</taxon>
        <taxon>Pseudomonadati</taxon>
        <taxon>Bacteroidota</taxon>
        <taxon>Cytophagia</taxon>
        <taxon>Cytophagales</taxon>
        <taxon>Cyclobacteriaceae</taxon>
        <taxon>Echinicola</taxon>
    </lineage>
</organism>
<gene>
    <name evidence="1" type="ORF">IFO69_15530</name>
</gene>
<dbReference type="EMBL" id="JACYTQ010000006">
    <property type="protein sequence ID" value="MBD8490166.1"/>
    <property type="molecule type" value="Genomic_DNA"/>
</dbReference>
<dbReference type="Proteomes" id="UP000647133">
    <property type="component" value="Unassembled WGS sequence"/>
</dbReference>
<evidence type="ECO:0000313" key="2">
    <source>
        <dbReference type="Proteomes" id="UP000647133"/>
    </source>
</evidence>
<dbReference type="RefSeq" id="WP_192011058.1">
    <property type="nucleotide sequence ID" value="NZ_JACYTQ010000006.1"/>
</dbReference>
<comment type="caution">
    <text evidence="1">The sequence shown here is derived from an EMBL/GenBank/DDBJ whole genome shotgun (WGS) entry which is preliminary data.</text>
</comment>
<reference evidence="1 2" key="1">
    <citation type="submission" date="2020-09" db="EMBL/GenBank/DDBJ databases">
        <title>Echinicola sp. CAU 1574 isolated from sand of Sido Beach.</title>
        <authorList>
            <person name="Kim W."/>
        </authorList>
    </citation>
    <scope>NUCLEOTIDE SEQUENCE [LARGE SCALE GENOMIC DNA]</scope>
    <source>
        <strain evidence="1 2">CAU 1574</strain>
    </source>
</reference>
<name>A0ABR9AMX9_9BACT</name>
<sequence>MKQGRRLFMYCKDVMIITGKGEKASRNLIKRIKEAFDKKDHQDITVVEFSVYTGVEIEDVWPYLR</sequence>
<proteinExistence type="predicted"/>
<protein>
    <submittedName>
        <fullName evidence="1">Uncharacterized protein</fullName>
    </submittedName>
</protein>
<evidence type="ECO:0000313" key="1">
    <source>
        <dbReference type="EMBL" id="MBD8490166.1"/>
    </source>
</evidence>
<accession>A0ABR9AMX9</accession>
<keyword evidence="2" id="KW-1185">Reference proteome</keyword>